<dbReference type="InterPro" id="IPR006626">
    <property type="entry name" value="PbH1"/>
</dbReference>
<dbReference type="SMART" id="SM00710">
    <property type="entry name" value="PbH1"/>
    <property type="match status" value="6"/>
</dbReference>
<organism evidence="1 2">
    <name type="scientific">Paenibacillus odorifer</name>
    <dbReference type="NCBI Taxonomy" id="189426"/>
    <lineage>
        <taxon>Bacteria</taxon>
        <taxon>Bacillati</taxon>
        <taxon>Bacillota</taxon>
        <taxon>Bacilli</taxon>
        <taxon>Bacillales</taxon>
        <taxon>Paenibacillaceae</taxon>
        <taxon>Paenibacillus</taxon>
    </lineage>
</organism>
<evidence type="ECO:0000313" key="2">
    <source>
        <dbReference type="Proteomes" id="UP000187465"/>
    </source>
</evidence>
<dbReference type="InterPro" id="IPR012334">
    <property type="entry name" value="Pectin_lyas_fold"/>
</dbReference>
<dbReference type="Proteomes" id="UP000187465">
    <property type="component" value="Unassembled WGS sequence"/>
</dbReference>
<name>A0A1R0WTU8_9BACL</name>
<dbReference type="AlphaFoldDB" id="A0A1R0WTU8"/>
<evidence type="ECO:0000313" key="1">
    <source>
        <dbReference type="EMBL" id="OMD21168.1"/>
    </source>
</evidence>
<dbReference type="EMBL" id="MKQP01000081">
    <property type="protein sequence ID" value="OMD21168.1"/>
    <property type="molecule type" value="Genomic_DNA"/>
</dbReference>
<protein>
    <recommendedName>
        <fullName evidence="3">Right handed beta helix domain-containing protein</fullName>
    </recommendedName>
</protein>
<dbReference type="Gene3D" id="2.160.20.10">
    <property type="entry name" value="Single-stranded right-handed beta-helix, Pectin lyase-like"/>
    <property type="match status" value="1"/>
</dbReference>
<proteinExistence type="predicted"/>
<reference evidence="1 2" key="1">
    <citation type="submission" date="2016-10" db="EMBL/GenBank/DDBJ databases">
        <title>Paenibacillus species isolates.</title>
        <authorList>
            <person name="Beno S.M."/>
        </authorList>
    </citation>
    <scope>NUCLEOTIDE SEQUENCE [LARGE SCALE GENOMIC DNA]</scope>
    <source>
        <strain evidence="1 2">FSL H7-0604</strain>
    </source>
</reference>
<gene>
    <name evidence="1" type="ORF">BJP51_32185</name>
</gene>
<dbReference type="InterPro" id="IPR011050">
    <property type="entry name" value="Pectin_lyase_fold/virulence"/>
</dbReference>
<accession>A0A1R0WTU8</accession>
<sequence length="542" mass="58212">MAKAWATGVGVARYFTAYDADALRQNVTEHSAQLVDNAISILSFPRQMSEIDDTARFERALESGWNLRLEKGKEYVVNNLHIDKSNFSLFGNGAKLSTSSPTASSIFIDHGCSNILIEEIVFQGLADGTNDNPAAVNILSNGTSAQRGTSASNIEISYCTFLGGYVFSVIATGTTGLEIHHCKGTGNFYVPSASAGGYFILTQTCYDVDIHHNEFVAKANDRHAVYISCAGDITGDQANENVQIHHNRFDWRLAGGSTGFETCVTARTTRGLFINNNFINGGYGGIGISSSHGSLINADIHDNQIINIHSNLSYDRFCISVSRGDKATVYRSKSVKIHNNQLSSISNRVHGIVVTDVDGFEIQNNDTNVMGSGSFGLEIVDSTDGIIGGNRLQGNATARTGLMYAGNVSSDIIVTPNKITNFTYREEVLGASADLVNSTHQYTRSFSVTSSGSGSISVSNDIDLIVDTVTSTFYGCDIKFKKVYKPKQGDASIVISSGSISRMQNRSANALDNVLSLNLFDSSSTALPLATNAASFRISINT</sequence>
<comment type="caution">
    <text evidence="1">The sequence shown here is derived from an EMBL/GenBank/DDBJ whole genome shotgun (WGS) entry which is preliminary data.</text>
</comment>
<evidence type="ECO:0008006" key="3">
    <source>
        <dbReference type="Google" id="ProtNLM"/>
    </source>
</evidence>
<dbReference type="SUPFAM" id="SSF51126">
    <property type="entry name" value="Pectin lyase-like"/>
    <property type="match status" value="1"/>
</dbReference>